<dbReference type="GO" id="GO:0016020">
    <property type="term" value="C:membrane"/>
    <property type="evidence" value="ECO:0007669"/>
    <property type="project" value="UniProtKB-SubCell"/>
</dbReference>
<protein>
    <recommendedName>
        <fullName evidence="7">UbiA prenyltransferase family protein</fullName>
    </recommendedName>
</protein>
<evidence type="ECO:0000256" key="4">
    <source>
        <dbReference type="ARBA" id="ARBA00023136"/>
    </source>
</evidence>
<evidence type="ECO:0000313" key="6">
    <source>
        <dbReference type="EMBL" id="QHS83543.1"/>
    </source>
</evidence>
<reference evidence="6" key="1">
    <citation type="journal article" date="2020" name="Nature">
        <title>Giant virus diversity and host interactions through global metagenomics.</title>
        <authorList>
            <person name="Schulz F."/>
            <person name="Roux S."/>
            <person name="Paez-Espino D."/>
            <person name="Jungbluth S."/>
            <person name="Walsh D.A."/>
            <person name="Denef V.J."/>
            <person name="McMahon K.D."/>
            <person name="Konstantinidis K.T."/>
            <person name="Eloe-Fadrosh E.A."/>
            <person name="Kyrpides N.C."/>
            <person name="Woyke T."/>
        </authorList>
    </citation>
    <scope>NUCLEOTIDE SEQUENCE</scope>
    <source>
        <strain evidence="6">GVMAG-S-ERX555961-36</strain>
    </source>
</reference>
<accession>A0A6C0AVQ3</accession>
<name>A0A6C0AVQ3_9ZZZZ</name>
<evidence type="ECO:0000256" key="5">
    <source>
        <dbReference type="SAM" id="Phobius"/>
    </source>
</evidence>
<dbReference type="InterPro" id="IPR000537">
    <property type="entry name" value="UbiA_prenyltransferase"/>
</dbReference>
<feature type="transmembrane region" description="Helical" evidence="5">
    <location>
        <begin position="165"/>
        <end position="184"/>
    </location>
</feature>
<organism evidence="6">
    <name type="scientific">viral metagenome</name>
    <dbReference type="NCBI Taxonomy" id="1070528"/>
    <lineage>
        <taxon>unclassified sequences</taxon>
        <taxon>metagenomes</taxon>
        <taxon>organismal metagenomes</taxon>
    </lineage>
</organism>
<dbReference type="GO" id="GO:0016765">
    <property type="term" value="F:transferase activity, transferring alkyl or aryl (other than methyl) groups"/>
    <property type="evidence" value="ECO:0007669"/>
    <property type="project" value="InterPro"/>
</dbReference>
<evidence type="ECO:0000256" key="3">
    <source>
        <dbReference type="ARBA" id="ARBA00022989"/>
    </source>
</evidence>
<feature type="transmembrane region" description="Helical" evidence="5">
    <location>
        <begin position="133"/>
        <end position="153"/>
    </location>
</feature>
<evidence type="ECO:0000256" key="1">
    <source>
        <dbReference type="ARBA" id="ARBA00004141"/>
    </source>
</evidence>
<dbReference type="EMBL" id="MN738760">
    <property type="protein sequence ID" value="QHS83543.1"/>
    <property type="molecule type" value="Genomic_DNA"/>
</dbReference>
<keyword evidence="4 5" id="KW-0472">Membrane</keyword>
<feature type="transmembrane region" description="Helical" evidence="5">
    <location>
        <begin position="280"/>
        <end position="304"/>
    </location>
</feature>
<dbReference type="AlphaFoldDB" id="A0A6C0AVQ3"/>
<evidence type="ECO:0000256" key="2">
    <source>
        <dbReference type="ARBA" id="ARBA00022692"/>
    </source>
</evidence>
<comment type="subcellular location">
    <subcellularLocation>
        <location evidence="1">Membrane</location>
        <topology evidence="1">Multi-pass membrane protein</topology>
    </subcellularLocation>
</comment>
<evidence type="ECO:0008006" key="7">
    <source>
        <dbReference type="Google" id="ProtNLM"/>
    </source>
</evidence>
<keyword evidence="2 5" id="KW-0812">Transmembrane</keyword>
<keyword evidence="3 5" id="KW-1133">Transmembrane helix</keyword>
<feature type="transmembrane region" description="Helical" evidence="5">
    <location>
        <begin position="20"/>
        <end position="38"/>
    </location>
</feature>
<proteinExistence type="predicted"/>
<feature type="transmembrane region" description="Helical" evidence="5">
    <location>
        <begin position="44"/>
        <end position="64"/>
    </location>
</feature>
<dbReference type="Pfam" id="PF01040">
    <property type="entry name" value="UbiA"/>
    <property type="match status" value="1"/>
</dbReference>
<sequence>MVVKVKENLHKFIISTRISGLPYIGVIFLPLCITYWSILDFSDVVYMCLSIVGYMYGMLINNYYDYEIDAKYRPEKIGFSKEELKNISKTFGSLYIAMNCYLAVISSSIYYLLGGITTLCTVSIYTPFLKPKPLIKNLSTVLYMCFVPIHIFIEHQLDKVSEDKNGNFIKALTVSLPFSFLVLIREILLDIADINEDLAANIVTLPILLEKTETQIILKRCITVFWVTGLYFRVVSSQLYPCQVGLISAISAYGLHRIDCICEEREFMIGILWFYWLWNFILYIDNITILHALIGLCGIGAIIFNKNPSINQLNPKIWNVFCRKLVHMCVGCLALTINPMTVAYIVISVKTTLRILLPRLSLGIEKKAGTSLINDTGVKYWLLFLLIWSIVNVNGKEESTNWDFYNKGLPFFISDPAGAMVGRTTIIGDKIMLWKEKSVQGTVMVILTAYALNKSAILSIGIGLAELFGGELDNALIGTLLLANRFKQNVLLL</sequence>
<feature type="transmembrane region" description="Helical" evidence="5">
    <location>
        <begin position="325"/>
        <end position="347"/>
    </location>
</feature>